<dbReference type="RefSeq" id="WP_013378654.1">
    <property type="nucleotide sequence ID" value="NC_014624.2"/>
</dbReference>
<reference evidence="1 2" key="2">
    <citation type="journal article" date="2011" name="J. Bacteriol.">
        <title>Complete genome sequence of a carbon monoxide-utilizing acetogen, Eubacterium limosum KIST612.</title>
        <authorList>
            <person name="Roh H."/>
            <person name="Ko H.J."/>
            <person name="Kim D."/>
            <person name="Choi D.G."/>
            <person name="Park S."/>
            <person name="Kim S."/>
            <person name="Chang I.S."/>
            <person name="Choi I.G."/>
        </authorList>
    </citation>
    <scope>NUCLEOTIDE SEQUENCE [LARGE SCALE GENOMIC DNA]</scope>
    <source>
        <strain evidence="1 2">KIST612</strain>
    </source>
</reference>
<proteinExistence type="predicted"/>
<organism evidence="1 2">
    <name type="scientific">Eubacterium callanderi</name>
    <dbReference type="NCBI Taxonomy" id="53442"/>
    <lineage>
        <taxon>Bacteria</taxon>
        <taxon>Bacillati</taxon>
        <taxon>Bacillota</taxon>
        <taxon>Clostridia</taxon>
        <taxon>Eubacteriales</taxon>
        <taxon>Eubacteriaceae</taxon>
        <taxon>Eubacterium</taxon>
    </lineage>
</organism>
<protein>
    <submittedName>
        <fullName evidence="1">Uncharacterized protein</fullName>
    </submittedName>
</protein>
<sequence length="40" mass="4769">MKEKTLDELLKELAEDASWECDPQKREKIVSAFRMILIEM</sequence>
<keyword evidence="2" id="KW-1185">Reference proteome</keyword>
<gene>
    <name evidence="1" type="ordered locus">ELI_0313</name>
</gene>
<dbReference type="Proteomes" id="UP000006873">
    <property type="component" value="Chromosome"/>
</dbReference>
<name>E3GI47_9FIRM</name>
<accession>E3GI47</accession>
<evidence type="ECO:0000313" key="2">
    <source>
        <dbReference type="Proteomes" id="UP000006873"/>
    </source>
</evidence>
<dbReference type="GeneID" id="79382371"/>
<evidence type="ECO:0000313" key="1">
    <source>
        <dbReference type="EMBL" id="ADO35332.1"/>
    </source>
</evidence>
<dbReference type="KEGG" id="elm:ELI_0313"/>
<reference key="1">
    <citation type="submission" date="2010-09" db="EMBL/GenBank/DDBJ databases">
        <authorList>
            <person name="Roh H."/>
            <person name="Ko H.-J."/>
            <person name="Kim D."/>
            <person name="Choi D.G."/>
            <person name="Park S."/>
            <person name="Kim S."/>
            <person name="Kim K.H."/>
            <person name="Chang I.S."/>
            <person name="Choi I.-G."/>
        </authorList>
    </citation>
    <scope>NUCLEOTIDE SEQUENCE</scope>
    <source>
        <strain>KIST612</strain>
    </source>
</reference>
<dbReference type="AlphaFoldDB" id="E3GI47"/>
<dbReference type="HOGENOM" id="CLU_3289823_0_0_9"/>
<dbReference type="EMBL" id="CP002273">
    <property type="protein sequence ID" value="ADO35332.1"/>
    <property type="molecule type" value="Genomic_DNA"/>
</dbReference>